<protein>
    <submittedName>
        <fullName evidence="2">Phosphohydrolase (MutT/nudix family protein)</fullName>
    </submittedName>
</protein>
<feature type="domain" description="Pyridoxamine 5'-phosphate oxidase N-terminal" evidence="1">
    <location>
        <begin position="30"/>
        <end position="149"/>
    </location>
</feature>
<name>A0A3B0TS88_9ZZZZ</name>
<accession>A0A3B0TS88</accession>
<dbReference type="GO" id="GO:0016787">
    <property type="term" value="F:hydrolase activity"/>
    <property type="evidence" value="ECO:0007669"/>
    <property type="project" value="UniProtKB-KW"/>
</dbReference>
<dbReference type="InterPro" id="IPR012349">
    <property type="entry name" value="Split_barrel_FMN-bd"/>
</dbReference>
<reference evidence="2" key="1">
    <citation type="submission" date="2018-06" db="EMBL/GenBank/DDBJ databases">
        <authorList>
            <person name="Zhirakovskaya E."/>
        </authorList>
    </citation>
    <scope>NUCLEOTIDE SEQUENCE</scope>
</reference>
<dbReference type="NCBIfam" id="TIGR04025">
    <property type="entry name" value="PPOX_FMN_DR2398"/>
    <property type="match status" value="1"/>
</dbReference>
<dbReference type="SUPFAM" id="SSF50475">
    <property type="entry name" value="FMN-binding split barrel"/>
    <property type="match status" value="1"/>
</dbReference>
<organism evidence="2">
    <name type="scientific">hydrothermal vent metagenome</name>
    <dbReference type="NCBI Taxonomy" id="652676"/>
    <lineage>
        <taxon>unclassified sequences</taxon>
        <taxon>metagenomes</taxon>
        <taxon>ecological metagenomes</taxon>
    </lineage>
</organism>
<keyword evidence="2" id="KW-0378">Hydrolase</keyword>
<dbReference type="EMBL" id="UOEQ01000225">
    <property type="protein sequence ID" value="VAW19580.1"/>
    <property type="molecule type" value="Genomic_DNA"/>
</dbReference>
<gene>
    <name evidence="2" type="ORF">MNBD_ALPHA11-2251</name>
</gene>
<evidence type="ECO:0000259" key="1">
    <source>
        <dbReference type="Pfam" id="PF01243"/>
    </source>
</evidence>
<dbReference type="InterPro" id="IPR024029">
    <property type="entry name" value="Pyridox_Oxase_FMN-dep"/>
</dbReference>
<sequence length="203" mass="22396">MSAITSIVDLEKLYGSTSKASSAKILKRLSQAYSRFIEVSPFVALASVGEDGIDCSPRGDRGNVVTIANDKTLLLPDWRGNNRLDTLRNIVVDPRVSLMFLVPGSEVILRVNGKAIVSADREICNAFEMEGKHPTTVITIEIGEVYFQCARAIKRAQLWDASSQSAAINLPTAGDMLKEATNGEFDGKEFDKNWPERAEKFLW</sequence>
<dbReference type="Pfam" id="PF01243">
    <property type="entry name" value="PNPOx_N"/>
    <property type="match status" value="1"/>
</dbReference>
<evidence type="ECO:0000313" key="2">
    <source>
        <dbReference type="EMBL" id="VAW19580.1"/>
    </source>
</evidence>
<dbReference type="AlphaFoldDB" id="A0A3B0TS88"/>
<dbReference type="PANTHER" id="PTHR42815">
    <property type="entry name" value="FAD-BINDING, PUTATIVE (AFU_ORTHOLOGUE AFUA_6G07600)-RELATED"/>
    <property type="match status" value="1"/>
</dbReference>
<proteinExistence type="predicted"/>
<dbReference type="PANTHER" id="PTHR42815:SF2">
    <property type="entry name" value="FAD-BINDING, PUTATIVE (AFU_ORTHOLOGUE AFUA_6G07600)-RELATED"/>
    <property type="match status" value="1"/>
</dbReference>
<dbReference type="InterPro" id="IPR011576">
    <property type="entry name" value="Pyridox_Oxase_N"/>
</dbReference>
<dbReference type="Gene3D" id="2.30.110.10">
    <property type="entry name" value="Electron Transport, Fmn-binding Protein, Chain A"/>
    <property type="match status" value="1"/>
</dbReference>